<organism evidence="1 2">
    <name type="scientific">Rubripirellula amarantea</name>
    <dbReference type="NCBI Taxonomy" id="2527999"/>
    <lineage>
        <taxon>Bacteria</taxon>
        <taxon>Pseudomonadati</taxon>
        <taxon>Planctomycetota</taxon>
        <taxon>Planctomycetia</taxon>
        <taxon>Pirellulales</taxon>
        <taxon>Pirellulaceae</taxon>
        <taxon>Rubripirellula</taxon>
    </lineage>
</organism>
<gene>
    <name evidence="1" type="ORF">Pla22_35940</name>
</gene>
<dbReference type="Proteomes" id="UP000316598">
    <property type="component" value="Unassembled WGS sequence"/>
</dbReference>
<dbReference type="AlphaFoldDB" id="A0A5C5WL99"/>
<accession>A0A5C5WL99</accession>
<comment type="caution">
    <text evidence="1">The sequence shown here is derived from an EMBL/GenBank/DDBJ whole genome shotgun (WGS) entry which is preliminary data.</text>
</comment>
<sequence length="83" mass="9402">MQSRVVLDDRGYDVAIALYRVCNQHSETGLEQLERTLVESTESLTLSQESNDAIRGVFATAKSGNWTDAQRQCRKLLEDQVTR</sequence>
<protein>
    <submittedName>
        <fullName evidence="1">Uncharacterized protein</fullName>
    </submittedName>
</protein>
<evidence type="ECO:0000313" key="2">
    <source>
        <dbReference type="Proteomes" id="UP000316598"/>
    </source>
</evidence>
<keyword evidence="2" id="KW-1185">Reference proteome</keyword>
<proteinExistence type="predicted"/>
<evidence type="ECO:0000313" key="1">
    <source>
        <dbReference type="EMBL" id="TWT50851.1"/>
    </source>
</evidence>
<reference evidence="1 2" key="1">
    <citation type="submission" date="2019-02" db="EMBL/GenBank/DDBJ databases">
        <title>Deep-cultivation of Planctomycetes and their phenomic and genomic characterization uncovers novel biology.</title>
        <authorList>
            <person name="Wiegand S."/>
            <person name="Jogler M."/>
            <person name="Boedeker C."/>
            <person name="Pinto D."/>
            <person name="Vollmers J."/>
            <person name="Rivas-Marin E."/>
            <person name="Kohn T."/>
            <person name="Peeters S.H."/>
            <person name="Heuer A."/>
            <person name="Rast P."/>
            <person name="Oberbeckmann S."/>
            <person name="Bunk B."/>
            <person name="Jeske O."/>
            <person name="Meyerdierks A."/>
            <person name="Storesund J.E."/>
            <person name="Kallscheuer N."/>
            <person name="Luecker S."/>
            <person name="Lage O.M."/>
            <person name="Pohl T."/>
            <person name="Merkel B.J."/>
            <person name="Hornburger P."/>
            <person name="Mueller R.-W."/>
            <person name="Bruemmer F."/>
            <person name="Labrenz M."/>
            <person name="Spormann A.M."/>
            <person name="Op Den Camp H."/>
            <person name="Overmann J."/>
            <person name="Amann R."/>
            <person name="Jetten M.S.M."/>
            <person name="Mascher T."/>
            <person name="Medema M.H."/>
            <person name="Devos D.P."/>
            <person name="Kaster A.-K."/>
            <person name="Ovreas L."/>
            <person name="Rohde M."/>
            <person name="Galperin M.Y."/>
            <person name="Jogler C."/>
        </authorList>
    </citation>
    <scope>NUCLEOTIDE SEQUENCE [LARGE SCALE GENOMIC DNA]</scope>
    <source>
        <strain evidence="1 2">Pla22</strain>
    </source>
</reference>
<dbReference type="EMBL" id="SJPI01000002">
    <property type="protein sequence ID" value="TWT50851.1"/>
    <property type="molecule type" value="Genomic_DNA"/>
</dbReference>
<name>A0A5C5WL99_9BACT</name>